<evidence type="ECO:0000313" key="2">
    <source>
        <dbReference type="EMBL" id="WYY26343.1"/>
    </source>
</evidence>
<accession>A0ABZ2U8N7</accession>
<keyword evidence="3" id="KW-1185">Reference proteome</keyword>
<feature type="transmembrane region" description="Helical" evidence="1">
    <location>
        <begin position="12"/>
        <end position="30"/>
    </location>
</feature>
<proteinExistence type="predicted"/>
<keyword evidence="1" id="KW-0472">Membrane</keyword>
<dbReference type="EMBL" id="CP146843">
    <property type="protein sequence ID" value="WYY26343.1"/>
    <property type="molecule type" value="Genomic_DNA"/>
</dbReference>
<evidence type="ECO:0000313" key="3">
    <source>
        <dbReference type="Proteomes" id="UP001484199"/>
    </source>
</evidence>
<keyword evidence="1" id="KW-1133">Transmembrane helix</keyword>
<reference evidence="2" key="1">
    <citation type="submission" date="2024-03" db="EMBL/GenBank/DDBJ databases">
        <title>The Complete Genome of 'Candidatus Phytoplasma fraxini' AshY1 from the Ash Yellows Group.</title>
        <authorList>
            <person name="Boehm J.W."/>
            <person name="Huettel B."/>
            <person name="Schneider B."/>
            <person name="Kube M."/>
        </authorList>
    </citation>
    <scope>NUCLEOTIDE SEQUENCE [LARGE SCALE GENOMIC DNA]</scope>
    <source>
        <strain evidence="2">AshY1</strain>
    </source>
</reference>
<dbReference type="PROSITE" id="PS51257">
    <property type="entry name" value="PROKAR_LIPOPROTEIN"/>
    <property type="match status" value="1"/>
</dbReference>
<evidence type="ECO:0000256" key="1">
    <source>
        <dbReference type="SAM" id="Phobius"/>
    </source>
</evidence>
<sequence length="56" mass="6773">MSYYSRNYRFINFLLLVFGIIFLFSCVLFYKGYIDVPFITDNNKTEEKTTVKNKEK</sequence>
<organism evidence="2 3">
    <name type="scientific">Ash yellows phytoplasma</name>
    <dbReference type="NCBI Taxonomy" id="35780"/>
    <lineage>
        <taxon>Bacteria</taxon>
        <taxon>Bacillati</taxon>
        <taxon>Mycoplasmatota</taxon>
        <taxon>Mollicutes</taxon>
        <taxon>Acholeplasmatales</taxon>
        <taxon>Acholeplasmataceae</taxon>
        <taxon>Candidatus Phytoplasma</taxon>
        <taxon>16SrVII (Ash yellows group)</taxon>
    </lineage>
</organism>
<gene>
    <name evidence="2" type="ORF">AshY1_02080</name>
</gene>
<keyword evidence="1" id="KW-0812">Transmembrane</keyword>
<evidence type="ECO:0008006" key="4">
    <source>
        <dbReference type="Google" id="ProtNLM"/>
    </source>
</evidence>
<dbReference type="Proteomes" id="UP001484199">
    <property type="component" value="Chromosome"/>
</dbReference>
<name>A0ABZ2U8N7_ASHYP</name>
<protein>
    <recommendedName>
        <fullName evidence="4">Lipoprotein</fullName>
    </recommendedName>
</protein>